<feature type="binding site" evidence="6">
    <location>
        <begin position="3"/>
        <end position="7"/>
    </location>
    <ligand>
        <name>ATP</name>
        <dbReference type="ChEBI" id="CHEBI:30616"/>
    </ligand>
</feature>
<evidence type="ECO:0000256" key="4">
    <source>
        <dbReference type="ARBA" id="ARBA00036539"/>
    </source>
</evidence>
<comment type="caution">
    <text evidence="7">The sequence shown here is derived from an EMBL/GenBank/DDBJ whole genome shotgun (WGS) entry which is preliminary data.</text>
</comment>
<protein>
    <recommendedName>
        <fullName evidence="5">5-formyltetrahydrofolate cyclo-ligase</fullName>
        <ecNumber evidence="5">6.3.3.2</ecNumber>
    </recommendedName>
</protein>
<comment type="catalytic activity">
    <reaction evidence="4">
        <text>(6S)-5-formyl-5,6,7,8-tetrahydrofolate + ATP = (6R)-5,10-methenyltetrahydrofolate + ADP + phosphate</text>
        <dbReference type="Rhea" id="RHEA:10488"/>
        <dbReference type="ChEBI" id="CHEBI:30616"/>
        <dbReference type="ChEBI" id="CHEBI:43474"/>
        <dbReference type="ChEBI" id="CHEBI:57455"/>
        <dbReference type="ChEBI" id="CHEBI:57457"/>
        <dbReference type="ChEBI" id="CHEBI:456216"/>
        <dbReference type="EC" id="6.3.3.2"/>
    </reaction>
</comment>
<keyword evidence="8" id="KW-1185">Reference proteome</keyword>
<keyword evidence="7" id="KW-0436">Ligase</keyword>
<dbReference type="InterPro" id="IPR037171">
    <property type="entry name" value="NagB/RpiA_transferase-like"/>
</dbReference>
<dbReference type="EMBL" id="JNVN01001616">
    <property type="protein sequence ID" value="KHJ33115.1"/>
    <property type="molecule type" value="Genomic_DNA"/>
</dbReference>
<dbReference type="HOGENOM" id="CLU_066245_2_1_1"/>
<evidence type="ECO:0000256" key="5">
    <source>
        <dbReference type="ARBA" id="ARBA00038966"/>
    </source>
</evidence>
<dbReference type="AlphaFoldDB" id="A0A0B1P6Z5"/>
<organism evidence="7 8">
    <name type="scientific">Uncinula necator</name>
    <name type="common">Grape powdery mildew</name>
    <dbReference type="NCBI Taxonomy" id="52586"/>
    <lineage>
        <taxon>Eukaryota</taxon>
        <taxon>Fungi</taxon>
        <taxon>Dikarya</taxon>
        <taxon>Ascomycota</taxon>
        <taxon>Pezizomycotina</taxon>
        <taxon>Leotiomycetes</taxon>
        <taxon>Erysiphales</taxon>
        <taxon>Erysiphaceae</taxon>
        <taxon>Erysiphe</taxon>
    </lineage>
</organism>
<dbReference type="GO" id="GO:0030272">
    <property type="term" value="F:5-formyltetrahydrofolate cyclo-ligase activity"/>
    <property type="evidence" value="ECO:0007669"/>
    <property type="project" value="UniProtKB-EC"/>
</dbReference>
<feature type="binding site" evidence="6">
    <location>
        <begin position="161"/>
        <end position="169"/>
    </location>
    <ligand>
        <name>ATP</name>
        <dbReference type="ChEBI" id="CHEBI:30616"/>
    </ligand>
</feature>
<dbReference type="Pfam" id="PF01812">
    <property type="entry name" value="5-FTHF_cyc-lig"/>
    <property type="match status" value="1"/>
</dbReference>
<dbReference type="InterPro" id="IPR002698">
    <property type="entry name" value="FTHF_cligase"/>
</dbReference>
<dbReference type="OMA" id="DKWGIPT"/>
<evidence type="ECO:0000256" key="6">
    <source>
        <dbReference type="PIRSR" id="PIRSR006806-1"/>
    </source>
</evidence>
<comment type="similarity">
    <text evidence="1">Belongs to the 5-formyltetrahydrofolate cyclo-ligase family.</text>
</comment>
<dbReference type="PIRSF" id="PIRSF006806">
    <property type="entry name" value="FTHF_cligase"/>
    <property type="match status" value="1"/>
</dbReference>
<dbReference type="STRING" id="52586.A0A0B1P6Z5"/>
<dbReference type="PANTHER" id="PTHR23407">
    <property type="entry name" value="ATPASE INHIBITOR/5-FORMYLTETRAHYDROFOLATE CYCLO-LIGASE"/>
    <property type="match status" value="1"/>
</dbReference>
<dbReference type="GO" id="GO:0005739">
    <property type="term" value="C:mitochondrion"/>
    <property type="evidence" value="ECO:0007669"/>
    <property type="project" value="TreeGrafter"/>
</dbReference>
<evidence type="ECO:0000256" key="3">
    <source>
        <dbReference type="ARBA" id="ARBA00022840"/>
    </source>
</evidence>
<dbReference type="GO" id="GO:0005524">
    <property type="term" value="F:ATP binding"/>
    <property type="evidence" value="ECO:0007669"/>
    <property type="project" value="UniProtKB-KW"/>
</dbReference>
<sequence>MRKKQLRLLIKQKLSKVTSDSIKEQSFLVTNLVTKNVQYQNARRIGIYLSMPVGEVQTDSIVRDALKCGKQVFIPYIYEASKKETINLHHKSSMDMVKLNSLADYESLQRDRWGIPVIDSKTFDQRECIIQNSREQNEGLDIIFVPGVAFQIDPRSNYVKRLGHGKGYYDSFLHQYHAKFHPKSQFSSNLKKPPLYGLSLKEQFLPIDHEIGIPMETHDHSLYGLMIGDGRFYEKSS</sequence>
<dbReference type="Proteomes" id="UP000030854">
    <property type="component" value="Unassembled WGS sequence"/>
</dbReference>
<feature type="binding site" evidence="6">
    <location>
        <position position="49"/>
    </location>
    <ligand>
        <name>substrate</name>
    </ligand>
</feature>
<dbReference type="GO" id="GO:0035999">
    <property type="term" value="P:tetrahydrofolate interconversion"/>
    <property type="evidence" value="ECO:0007669"/>
    <property type="project" value="TreeGrafter"/>
</dbReference>
<feature type="binding site" evidence="6">
    <location>
        <position position="55"/>
    </location>
    <ligand>
        <name>substrate</name>
    </ligand>
</feature>
<dbReference type="Gene3D" id="3.40.50.10420">
    <property type="entry name" value="NagB/RpiA/CoA transferase-like"/>
    <property type="match status" value="1"/>
</dbReference>
<gene>
    <name evidence="7" type="ORF">EV44_g1153</name>
</gene>
<keyword evidence="3 6" id="KW-0067">ATP-binding</keyword>
<dbReference type="PANTHER" id="PTHR23407:SF1">
    <property type="entry name" value="5-FORMYLTETRAHYDROFOLATE CYCLO-LIGASE"/>
    <property type="match status" value="1"/>
</dbReference>
<evidence type="ECO:0000256" key="2">
    <source>
        <dbReference type="ARBA" id="ARBA00022741"/>
    </source>
</evidence>
<name>A0A0B1P6Z5_UNCNE</name>
<dbReference type="SUPFAM" id="SSF100950">
    <property type="entry name" value="NagB/RpiA/CoA transferase-like"/>
    <property type="match status" value="1"/>
</dbReference>
<dbReference type="InterPro" id="IPR024185">
    <property type="entry name" value="FTHF_cligase-like_sf"/>
</dbReference>
<proteinExistence type="inferred from homology"/>
<dbReference type="GO" id="GO:0009396">
    <property type="term" value="P:folic acid-containing compound biosynthetic process"/>
    <property type="evidence" value="ECO:0007669"/>
    <property type="project" value="TreeGrafter"/>
</dbReference>
<evidence type="ECO:0000313" key="8">
    <source>
        <dbReference type="Proteomes" id="UP000030854"/>
    </source>
</evidence>
<evidence type="ECO:0000256" key="1">
    <source>
        <dbReference type="ARBA" id="ARBA00010638"/>
    </source>
</evidence>
<keyword evidence="2 6" id="KW-0547">Nucleotide-binding</keyword>
<dbReference type="EC" id="6.3.3.2" evidence="5"/>
<reference evidence="7 8" key="1">
    <citation type="journal article" date="2014" name="BMC Genomics">
        <title>Adaptive genomic structural variation in the grape powdery mildew pathogen, Erysiphe necator.</title>
        <authorList>
            <person name="Jones L."/>
            <person name="Riaz S."/>
            <person name="Morales-Cruz A."/>
            <person name="Amrine K.C."/>
            <person name="McGuire B."/>
            <person name="Gubler W.D."/>
            <person name="Walker M.A."/>
            <person name="Cantu D."/>
        </authorList>
    </citation>
    <scope>NUCLEOTIDE SEQUENCE [LARGE SCALE GENOMIC DNA]</scope>
    <source>
        <strain evidence="8">c</strain>
    </source>
</reference>
<accession>A0A0B1P6Z5</accession>
<evidence type="ECO:0000313" key="7">
    <source>
        <dbReference type="EMBL" id="KHJ33115.1"/>
    </source>
</evidence>